<evidence type="ECO:0000256" key="1">
    <source>
        <dbReference type="ARBA" id="ARBA00006217"/>
    </source>
</evidence>
<dbReference type="Gene3D" id="3.40.1050.10">
    <property type="entry name" value="Carbonic anhydrase"/>
    <property type="match status" value="1"/>
</dbReference>
<comment type="catalytic activity">
    <reaction evidence="7 9">
        <text>hydrogencarbonate + H(+) = CO2 + H2O</text>
        <dbReference type="Rhea" id="RHEA:10748"/>
        <dbReference type="ChEBI" id="CHEBI:15377"/>
        <dbReference type="ChEBI" id="CHEBI:15378"/>
        <dbReference type="ChEBI" id="CHEBI:16526"/>
        <dbReference type="ChEBI" id="CHEBI:17544"/>
        <dbReference type="EC" id="4.2.1.1"/>
    </reaction>
</comment>
<dbReference type="RefSeq" id="WP_264324566.1">
    <property type="nucleotide sequence ID" value="NZ_JADEXQ010000021.1"/>
</dbReference>
<evidence type="ECO:0000313" key="11">
    <source>
        <dbReference type="Proteomes" id="UP000625316"/>
    </source>
</evidence>
<comment type="similarity">
    <text evidence="1 9">Belongs to the beta-class carbonic anhydrase family.</text>
</comment>
<dbReference type="InterPro" id="IPR001765">
    <property type="entry name" value="Carbonic_anhydrase"/>
</dbReference>
<feature type="binding site" evidence="8">
    <location>
        <position position="92"/>
    </location>
    <ligand>
        <name>Zn(2+)</name>
        <dbReference type="ChEBI" id="CHEBI:29105"/>
    </ligand>
</feature>
<dbReference type="GO" id="GO:0008270">
    <property type="term" value="F:zinc ion binding"/>
    <property type="evidence" value="ECO:0007669"/>
    <property type="project" value="UniProtKB-UniRule"/>
</dbReference>
<dbReference type="PROSITE" id="PS00704">
    <property type="entry name" value="PROK_CO2_ANHYDRASE_1"/>
    <property type="match status" value="1"/>
</dbReference>
<dbReference type="FunFam" id="3.40.1050.10:FF:000006">
    <property type="entry name" value="Carbonic anhydrase"/>
    <property type="match status" value="1"/>
</dbReference>
<evidence type="ECO:0000256" key="9">
    <source>
        <dbReference type="RuleBase" id="RU003956"/>
    </source>
</evidence>
<dbReference type="GO" id="GO:0004089">
    <property type="term" value="F:carbonate dehydratase activity"/>
    <property type="evidence" value="ECO:0007669"/>
    <property type="project" value="UniProtKB-UniRule"/>
</dbReference>
<evidence type="ECO:0000313" key="10">
    <source>
        <dbReference type="EMBL" id="MBE9029747.1"/>
    </source>
</evidence>
<dbReference type="EMBL" id="JADEXQ010000021">
    <property type="protein sequence ID" value="MBE9029747.1"/>
    <property type="molecule type" value="Genomic_DNA"/>
</dbReference>
<dbReference type="PROSITE" id="PS51318">
    <property type="entry name" value="TAT"/>
    <property type="match status" value="1"/>
</dbReference>
<dbReference type="AlphaFoldDB" id="A0A928Z366"/>
<comment type="cofactor">
    <cofactor evidence="8">
        <name>Zn(2+)</name>
        <dbReference type="ChEBI" id="CHEBI:29105"/>
    </cofactor>
    <text evidence="8">Binds 1 zinc ion per subunit.</text>
</comment>
<accession>A0A928Z366</accession>
<organism evidence="10 11">
    <name type="scientific">Romeriopsis navalis LEGE 11480</name>
    <dbReference type="NCBI Taxonomy" id="2777977"/>
    <lineage>
        <taxon>Bacteria</taxon>
        <taxon>Bacillati</taxon>
        <taxon>Cyanobacteriota</taxon>
        <taxon>Cyanophyceae</taxon>
        <taxon>Leptolyngbyales</taxon>
        <taxon>Leptolyngbyaceae</taxon>
        <taxon>Romeriopsis</taxon>
        <taxon>Romeriopsis navalis</taxon>
    </lineage>
</organism>
<dbReference type="PANTHER" id="PTHR11002">
    <property type="entry name" value="CARBONIC ANHYDRASE"/>
    <property type="match status" value="1"/>
</dbReference>
<sequence>MTQHNRYLNRRNALKLGGTTLMAAALQGFWPQPTPAIAATTQPSPETVLELLTTGNERFVAHHAQHPHTSIERMAELATGQHPIVTILSCADSRVPAELLFDLGLGDVFNVRVAGNIVTPEVLASIEYAVELLETPVLMILGHERCGAVTAAVQGQTVPGHIGDFIDEILPAVAQVKDQPGDAIDNAVRANVDRQIQVLLQQSDLIRKRKANGQVRVVGSRYDLDSGRVDLLA</sequence>
<dbReference type="InterPro" id="IPR015892">
    <property type="entry name" value="Carbonic_anhydrase_CS"/>
</dbReference>
<evidence type="ECO:0000256" key="3">
    <source>
        <dbReference type="ARBA" id="ARBA00022723"/>
    </source>
</evidence>
<comment type="function">
    <text evidence="6">Catalyzes the reversible hydration of carbon dioxide to form bicarbonate.</text>
</comment>
<dbReference type="CDD" id="cd03378">
    <property type="entry name" value="beta_CA_cladeC"/>
    <property type="match status" value="1"/>
</dbReference>
<evidence type="ECO:0000256" key="2">
    <source>
        <dbReference type="ARBA" id="ARBA00012925"/>
    </source>
</evidence>
<dbReference type="GO" id="GO:0015976">
    <property type="term" value="P:carbon utilization"/>
    <property type="evidence" value="ECO:0007669"/>
    <property type="project" value="InterPro"/>
</dbReference>
<dbReference type="PROSITE" id="PS00705">
    <property type="entry name" value="PROK_CO2_ANHYDRASE_2"/>
    <property type="match status" value="1"/>
</dbReference>
<feature type="binding site" evidence="8">
    <location>
        <position position="143"/>
    </location>
    <ligand>
        <name>Zn(2+)</name>
        <dbReference type="ChEBI" id="CHEBI:29105"/>
    </ligand>
</feature>
<dbReference type="SMART" id="SM00947">
    <property type="entry name" value="Pro_CA"/>
    <property type="match status" value="1"/>
</dbReference>
<name>A0A928Z366_9CYAN</name>
<keyword evidence="4 8" id="KW-0862">Zinc</keyword>
<evidence type="ECO:0000256" key="4">
    <source>
        <dbReference type="ARBA" id="ARBA00022833"/>
    </source>
</evidence>
<dbReference type="Pfam" id="PF00484">
    <property type="entry name" value="Pro_CA"/>
    <property type="match status" value="1"/>
</dbReference>
<dbReference type="Proteomes" id="UP000625316">
    <property type="component" value="Unassembled WGS sequence"/>
</dbReference>
<dbReference type="PANTHER" id="PTHR11002:SF79">
    <property type="entry name" value="CARBONIC ANHYDRASE 2"/>
    <property type="match status" value="1"/>
</dbReference>
<comment type="caution">
    <text evidence="10">The sequence shown here is derived from an EMBL/GenBank/DDBJ whole genome shotgun (WGS) entry which is preliminary data.</text>
</comment>
<evidence type="ECO:0000256" key="7">
    <source>
        <dbReference type="ARBA" id="ARBA00048348"/>
    </source>
</evidence>
<feature type="binding site" evidence="8">
    <location>
        <position position="90"/>
    </location>
    <ligand>
        <name>Zn(2+)</name>
        <dbReference type="ChEBI" id="CHEBI:29105"/>
    </ligand>
</feature>
<gene>
    <name evidence="10" type="ORF">IQ266_08410</name>
</gene>
<dbReference type="EC" id="4.2.1.1" evidence="2 9"/>
<dbReference type="SUPFAM" id="SSF53056">
    <property type="entry name" value="beta-carbonic anhydrase, cab"/>
    <property type="match status" value="1"/>
</dbReference>
<keyword evidence="5 9" id="KW-0456">Lyase</keyword>
<evidence type="ECO:0000256" key="5">
    <source>
        <dbReference type="ARBA" id="ARBA00023239"/>
    </source>
</evidence>
<evidence type="ECO:0000256" key="6">
    <source>
        <dbReference type="ARBA" id="ARBA00024993"/>
    </source>
</evidence>
<dbReference type="InterPro" id="IPR006311">
    <property type="entry name" value="TAT_signal"/>
</dbReference>
<proteinExistence type="inferred from homology"/>
<keyword evidence="3 8" id="KW-0479">Metal-binding</keyword>
<feature type="binding site" evidence="8">
    <location>
        <position position="146"/>
    </location>
    <ligand>
        <name>Zn(2+)</name>
        <dbReference type="ChEBI" id="CHEBI:29105"/>
    </ligand>
</feature>
<keyword evidence="11" id="KW-1185">Reference proteome</keyword>
<evidence type="ECO:0000256" key="8">
    <source>
        <dbReference type="PIRSR" id="PIRSR601765-1"/>
    </source>
</evidence>
<reference evidence="10" key="1">
    <citation type="submission" date="2020-10" db="EMBL/GenBank/DDBJ databases">
        <authorList>
            <person name="Castelo-Branco R."/>
            <person name="Eusebio N."/>
            <person name="Adriana R."/>
            <person name="Vieira A."/>
            <person name="Brugerolle De Fraissinette N."/>
            <person name="Rezende De Castro R."/>
            <person name="Schneider M.P."/>
            <person name="Vasconcelos V."/>
            <person name="Leao P.N."/>
        </authorList>
    </citation>
    <scope>NUCLEOTIDE SEQUENCE</scope>
    <source>
        <strain evidence="10">LEGE 11480</strain>
    </source>
</reference>
<comment type="function">
    <text evidence="9">Reversible hydration of carbon dioxide.</text>
</comment>
<protein>
    <recommendedName>
        <fullName evidence="2 9">Carbonic anhydrase</fullName>
        <ecNumber evidence="2 9">4.2.1.1</ecNumber>
    </recommendedName>
    <alternativeName>
        <fullName evidence="9">Carbonate dehydratase</fullName>
    </alternativeName>
</protein>
<dbReference type="InterPro" id="IPR036874">
    <property type="entry name" value="Carbonic_anhydrase_sf"/>
</dbReference>